<dbReference type="InterPro" id="IPR013655">
    <property type="entry name" value="PAS_fold_3"/>
</dbReference>
<feature type="domain" description="CheB-type methylesterase" evidence="13">
    <location>
        <begin position="13"/>
        <end position="193"/>
    </location>
</feature>
<evidence type="ECO:0000256" key="8">
    <source>
        <dbReference type="PROSITE-ProRule" id="PRU00050"/>
    </source>
</evidence>
<dbReference type="PANTHER" id="PTHR24422">
    <property type="entry name" value="CHEMOTAXIS PROTEIN METHYLTRANSFERASE"/>
    <property type="match status" value="1"/>
</dbReference>
<dbReference type="Pfam" id="PF01739">
    <property type="entry name" value="CheR"/>
    <property type="match status" value="1"/>
</dbReference>
<dbReference type="InterPro" id="IPR001610">
    <property type="entry name" value="PAC"/>
</dbReference>
<dbReference type="Gene3D" id="1.10.287.130">
    <property type="match status" value="1"/>
</dbReference>
<evidence type="ECO:0000256" key="1">
    <source>
        <dbReference type="ARBA" id="ARBA00000085"/>
    </source>
</evidence>
<dbReference type="Gene3D" id="3.30.565.10">
    <property type="entry name" value="Histidine kinase-like ATPase, C-terminal domain"/>
    <property type="match status" value="1"/>
</dbReference>
<comment type="caution">
    <text evidence="15">The sequence shown here is derived from an EMBL/GenBank/DDBJ whole genome shotgun (WGS) entry which is preliminary data.</text>
</comment>
<dbReference type="Gene3D" id="3.30.450.20">
    <property type="entry name" value="PAS domain"/>
    <property type="match status" value="2"/>
</dbReference>
<dbReference type="GO" id="GO:0008983">
    <property type="term" value="F:protein-glutamate O-methyltransferase activity"/>
    <property type="evidence" value="ECO:0007669"/>
    <property type="project" value="UniProtKB-EC"/>
</dbReference>
<keyword evidence="7" id="KW-0418">Kinase</keyword>
<evidence type="ECO:0000313" key="15">
    <source>
        <dbReference type="EMBL" id="RKR84843.1"/>
    </source>
</evidence>
<dbReference type="Gene3D" id="2.10.70.100">
    <property type="match status" value="1"/>
</dbReference>
<dbReference type="CDD" id="cd00082">
    <property type="entry name" value="HisKA"/>
    <property type="match status" value="1"/>
</dbReference>
<feature type="domain" description="CheR-type methyltransferase" evidence="14">
    <location>
        <begin position="207"/>
        <end position="479"/>
    </location>
</feature>
<dbReference type="SMART" id="SM00091">
    <property type="entry name" value="PAS"/>
    <property type="match status" value="2"/>
</dbReference>
<dbReference type="InterPro" id="IPR000673">
    <property type="entry name" value="Sig_transdc_resp-reg_Me-estase"/>
</dbReference>
<keyword evidence="4" id="KW-0489">Methyltransferase</keyword>
<dbReference type="Gene3D" id="3.40.50.150">
    <property type="entry name" value="Vaccinia Virus protein VP39"/>
    <property type="match status" value="1"/>
</dbReference>
<dbReference type="CDD" id="cd00130">
    <property type="entry name" value="PAS"/>
    <property type="match status" value="1"/>
</dbReference>
<evidence type="ECO:0000256" key="2">
    <source>
        <dbReference type="ARBA" id="ARBA00001541"/>
    </source>
</evidence>
<evidence type="ECO:0000259" key="12">
    <source>
        <dbReference type="PROSITE" id="PS50113"/>
    </source>
</evidence>
<dbReference type="InterPro" id="IPR036890">
    <property type="entry name" value="HATPase_C_sf"/>
</dbReference>
<dbReference type="OrthoDB" id="9813151at2"/>
<dbReference type="InterPro" id="IPR035909">
    <property type="entry name" value="CheB_C"/>
</dbReference>
<dbReference type="GO" id="GO:0032259">
    <property type="term" value="P:methylation"/>
    <property type="evidence" value="ECO:0007669"/>
    <property type="project" value="UniProtKB-KW"/>
</dbReference>
<feature type="active site" evidence="8">
    <location>
        <position position="22"/>
    </location>
</feature>
<dbReference type="GO" id="GO:0006935">
    <property type="term" value="P:chemotaxis"/>
    <property type="evidence" value="ECO:0007669"/>
    <property type="project" value="UniProtKB-UniRule"/>
</dbReference>
<dbReference type="InterPro" id="IPR022642">
    <property type="entry name" value="CheR_C"/>
</dbReference>
<keyword evidence="5" id="KW-0808">Transferase</keyword>
<dbReference type="PRINTS" id="PR00996">
    <property type="entry name" value="CHERMTFRASE"/>
</dbReference>
<dbReference type="Pfam" id="PF08447">
    <property type="entry name" value="PAS_3"/>
    <property type="match status" value="1"/>
</dbReference>
<dbReference type="InterPro" id="IPR000014">
    <property type="entry name" value="PAS"/>
</dbReference>
<evidence type="ECO:0000259" key="13">
    <source>
        <dbReference type="PROSITE" id="PS50122"/>
    </source>
</evidence>
<dbReference type="InterPro" id="IPR029063">
    <property type="entry name" value="SAM-dependent_MTases_sf"/>
</dbReference>
<evidence type="ECO:0000256" key="6">
    <source>
        <dbReference type="ARBA" id="ARBA00022691"/>
    </source>
</evidence>
<keyword evidence="6" id="KW-0949">S-adenosyl-L-methionine</keyword>
<dbReference type="SUPFAM" id="SSF47757">
    <property type="entry name" value="Chemotaxis receptor methyltransferase CheR, N-terminal domain"/>
    <property type="match status" value="1"/>
</dbReference>
<dbReference type="Pfam" id="PF01339">
    <property type="entry name" value="CheB_methylest"/>
    <property type="match status" value="1"/>
</dbReference>
<evidence type="ECO:0000256" key="7">
    <source>
        <dbReference type="ARBA" id="ARBA00022777"/>
    </source>
</evidence>
<dbReference type="PROSITE" id="PS50113">
    <property type="entry name" value="PAC"/>
    <property type="match status" value="1"/>
</dbReference>
<dbReference type="SUPFAM" id="SSF52738">
    <property type="entry name" value="Methylesterase CheB, C-terminal domain"/>
    <property type="match status" value="1"/>
</dbReference>
<evidence type="ECO:0000259" key="11">
    <source>
        <dbReference type="PROSITE" id="PS50112"/>
    </source>
</evidence>
<dbReference type="GO" id="GO:0000155">
    <property type="term" value="F:phosphorelay sensor kinase activity"/>
    <property type="evidence" value="ECO:0007669"/>
    <property type="project" value="InterPro"/>
</dbReference>
<evidence type="ECO:0000256" key="9">
    <source>
        <dbReference type="SAM" id="Coils"/>
    </source>
</evidence>
<dbReference type="PROSITE" id="PS50123">
    <property type="entry name" value="CHER"/>
    <property type="match status" value="1"/>
</dbReference>
<organism evidence="15 16">
    <name type="scientific">Mucilaginibacter gracilis</name>
    <dbReference type="NCBI Taxonomy" id="423350"/>
    <lineage>
        <taxon>Bacteria</taxon>
        <taxon>Pseudomonadati</taxon>
        <taxon>Bacteroidota</taxon>
        <taxon>Sphingobacteriia</taxon>
        <taxon>Sphingobacteriales</taxon>
        <taxon>Sphingobacteriaceae</taxon>
        <taxon>Mucilaginibacter</taxon>
    </lineage>
</organism>
<sequence>MAKGSGEESSKKQFPVVGIGASAGGLNAVKAFLQALPAKSGMAFVFIQHLSPSHQSILPEILQKTTPFPVQSITDNIHLEPDNLYIIPQNKIVTTTDGILKLAPLDKKSKTNTIDLFFSSLGVVHQSYAVGIVLSGALSDGTRGLQVIKSYGGLTFAQDEESAAFDSMPNSAVRSGAVDFVMPPDKIAQHLIAINHPFHTDYSHSEIVNTIPQQDNETFKQILTVLRVRRGVDFTYYKQSTLKRRIIRRMALSKIEKPADYLNFLRENKTEQDSLYNDMLISVTNFFRDPQSFELLCNVIFPSLLSSKTENEALRIWIAGCATGEEAYSMAICLQELLGDKATARKIQIFATDISETAIAKARTGVYRPTELVGISTSRLQQFFTKQDGNYQVSKTIRDMCVFAHHNLLKDPPFSKIDLVSCRNVMIYLEPVLQKRALGTFHYSLNKDGFLMLGKSETIGGSTDIFTAYNLAEKIYLRKGPVGRFMTVSSPGREQSFREIDKNVQKESFNKDIFKIADETMLANFMPPAVVVNDKFDIVQFKGTTETWLVPPVGKPSFNVLKMAREGLAFELRNLLHLAKKTNLATRKFNVFFKINDLQHFVNLQVAPLPEAPEQHFLIVFQQASTIGIQPGMFDTGHTDENSNYNAAEMRIEHLERELMQTRADMRVIADEQEASNEELQSANEELLSGSEELQSLNEELETSKEELQSTNEEVMIVNKELLDRNEQLNNVRLYNEGIVSTIRDPLLILDKDLRIKRATGGFYAKFKITEKETEGQYIYDLGNNQWDIPSLRQLLDEILPEKKELEGFEVSHRFPVIGKKTMWLNAREIDNINGEKLILLSIEDITDKRTVEQGLAEAERLLLESKERLKFAVDSAGLGTWDYDPKSRELVWDKRCKEIFGLAPLGHVDLSAFFDTINPEDKTWVEQSVRKTLYQGTNGDFDIEYRTIPIDDNVKWLKAKGRAYFNEKGEPIRFIGTMLDITAQKQNDQANIELLKKKDEFLSIASHELKTPITSLKAALQMIERATANSDEMKTAHVFVQKGIKQVNKLVELIKDLLDVTKIQAGKLELNKTTFVLSELLAECCDQQSLAGTHQLIIDGETDVEVFADRNRIEQVMVNLLSNAIKYSPDEARIIINVGRIPEGIKIAVTDFGIGIAREKQSLLFDRFYRVDESSKRFTGLGLGLYISAEIIKRHNGRINVNSIEGKGSTFWFVIPAE</sequence>
<dbReference type="InterPro" id="IPR003661">
    <property type="entry name" value="HisK_dim/P_dom"/>
</dbReference>
<keyword evidence="8" id="KW-0145">Chemotaxis</keyword>
<dbReference type="Proteomes" id="UP000268007">
    <property type="component" value="Unassembled WGS sequence"/>
</dbReference>
<keyword evidence="9" id="KW-0175">Coiled coil</keyword>
<feature type="domain" description="Histidine kinase" evidence="10">
    <location>
        <begin position="1005"/>
        <end position="1219"/>
    </location>
</feature>
<dbReference type="PROSITE" id="PS50122">
    <property type="entry name" value="CHEB"/>
    <property type="match status" value="1"/>
</dbReference>
<dbReference type="InterPro" id="IPR036804">
    <property type="entry name" value="CheR_N_sf"/>
</dbReference>
<dbReference type="PANTHER" id="PTHR24422:SF27">
    <property type="entry name" value="PROTEIN-GLUTAMATE O-METHYLTRANSFERASE"/>
    <property type="match status" value="1"/>
</dbReference>
<dbReference type="AlphaFoldDB" id="A0A495J7W6"/>
<dbReference type="GO" id="GO:0000156">
    <property type="term" value="F:phosphorelay response regulator activity"/>
    <property type="evidence" value="ECO:0007669"/>
    <property type="project" value="InterPro"/>
</dbReference>
<dbReference type="PROSITE" id="PS50109">
    <property type="entry name" value="HIS_KIN"/>
    <property type="match status" value="1"/>
</dbReference>
<dbReference type="SMART" id="SM00388">
    <property type="entry name" value="HisKA"/>
    <property type="match status" value="1"/>
</dbReference>
<dbReference type="SUPFAM" id="SSF47384">
    <property type="entry name" value="Homodimeric domain of signal transducing histidine kinase"/>
    <property type="match status" value="1"/>
</dbReference>
<keyword evidence="3" id="KW-0597">Phosphoprotein</keyword>
<keyword evidence="8" id="KW-0378">Hydrolase</keyword>
<protein>
    <submittedName>
        <fullName evidence="15">Two-component system CheB/CheR fusion protein</fullName>
    </submittedName>
</protein>
<feature type="coiled-coil region" evidence="9">
    <location>
        <begin position="638"/>
        <end position="725"/>
    </location>
</feature>
<dbReference type="EMBL" id="RBKU01000001">
    <property type="protein sequence ID" value="RKR84843.1"/>
    <property type="molecule type" value="Genomic_DNA"/>
</dbReference>
<gene>
    <name evidence="15" type="ORF">BDD43_5096</name>
</gene>
<feature type="active site" evidence="8">
    <location>
        <position position="140"/>
    </location>
</feature>
<dbReference type="InterPro" id="IPR035965">
    <property type="entry name" value="PAS-like_dom_sf"/>
</dbReference>
<evidence type="ECO:0000256" key="4">
    <source>
        <dbReference type="ARBA" id="ARBA00022603"/>
    </source>
</evidence>
<dbReference type="InterPro" id="IPR005467">
    <property type="entry name" value="His_kinase_dom"/>
</dbReference>
<evidence type="ECO:0000259" key="10">
    <source>
        <dbReference type="PROSITE" id="PS50109"/>
    </source>
</evidence>
<keyword evidence="16" id="KW-1185">Reference proteome</keyword>
<accession>A0A495J7W6</accession>
<dbReference type="SMART" id="SM00138">
    <property type="entry name" value="MeTrc"/>
    <property type="match status" value="1"/>
</dbReference>
<name>A0A495J7W6_9SPHI</name>
<dbReference type="NCBIfam" id="TIGR00229">
    <property type="entry name" value="sensory_box"/>
    <property type="match status" value="1"/>
</dbReference>
<dbReference type="SUPFAM" id="SSF55874">
    <property type="entry name" value="ATPase domain of HSP90 chaperone/DNA topoisomerase II/histidine kinase"/>
    <property type="match status" value="1"/>
</dbReference>
<feature type="domain" description="PAS" evidence="11">
    <location>
        <begin position="866"/>
        <end position="937"/>
    </location>
</feature>
<dbReference type="RefSeq" id="WP_121200749.1">
    <property type="nucleotide sequence ID" value="NZ_RBKU01000001.1"/>
</dbReference>
<dbReference type="Gene3D" id="3.40.50.180">
    <property type="entry name" value="Methylesterase CheB, C-terminal domain"/>
    <property type="match status" value="1"/>
</dbReference>
<comment type="catalytic activity">
    <reaction evidence="2">
        <text>L-glutamyl-[protein] + S-adenosyl-L-methionine = [protein]-L-glutamate 5-O-methyl ester + S-adenosyl-L-homocysteine</text>
        <dbReference type="Rhea" id="RHEA:24452"/>
        <dbReference type="Rhea" id="RHEA-COMP:10208"/>
        <dbReference type="Rhea" id="RHEA-COMP:10311"/>
        <dbReference type="ChEBI" id="CHEBI:29973"/>
        <dbReference type="ChEBI" id="CHEBI:57856"/>
        <dbReference type="ChEBI" id="CHEBI:59789"/>
        <dbReference type="ChEBI" id="CHEBI:82795"/>
        <dbReference type="EC" id="2.1.1.80"/>
    </reaction>
</comment>
<dbReference type="InterPro" id="IPR000700">
    <property type="entry name" value="PAS-assoc_C"/>
</dbReference>
<dbReference type="CDD" id="cd16434">
    <property type="entry name" value="CheB-CheR_fusion"/>
    <property type="match status" value="1"/>
</dbReference>
<dbReference type="InterPro" id="IPR036097">
    <property type="entry name" value="HisK_dim/P_sf"/>
</dbReference>
<dbReference type="SUPFAM" id="SSF53335">
    <property type="entry name" value="S-adenosyl-L-methionine-dependent methyltransferases"/>
    <property type="match status" value="1"/>
</dbReference>
<evidence type="ECO:0000313" key="16">
    <source>
        <dbReference type="Proteomes" id="UP000268007"/>
    </source>
</evidence>
<dbReference type="GO" id="GO:0008984">
    <property type="term" value="F:protein-glutamate methylesterase activity"/>
    <property type="evidence" value="ECO:0007669"/>
    <property type="project" value="InterPro"/>
</dbReference>
<dbReference type="SMART" id="SM00086">
    <property type="entry name" value="PAC"/>
    <property type="match status" value="1"/>
</dbReference>
<dbReference type="Pfam" id="PF03705">
    <property type="entry name" value="CheR_N"/>
    <property type="match status" value="1"/>
</dbReference>
<reference evidence="15 16" key="1">
    <citation type="submission" date="2018-10" db="EMBL/GenBank/DDBJ databases">
        <title>Genomic Encyclopedia of Archaeal and Bacterial Type Strains, Phase II (KMG-II): from individual species to whole genera.</title>
        <authorList>
            <person name="Goeker M."/>
        </authorList>
    </citation>
    <scope>NUCLEOTIDE SEQUENCE [LARGE SCALE GENOMIC DNA]</scope>
    <source>
        <strain evidence="15 16">DSM 18602</strain>
    </source>
</reference>
<evidence type="ECO:0000259" key="14">
    <source>
        <dbReference type="PROSITE" id="PS50123"/>
    </source>
</evidence>
<dbReference type="InterPro" id="IPR050903">
    <property type="entry name" value="Bact_Chemotaxis_MeTrfase"/>
</dbReference>
<dbReference type="Pfam" id="PF00512">
    <property type="entry name" value="HisKA"/>
    <property type="match status" value="1"/>
</dbReference>
<dbReference type="SMART" id="SM00387">
    <property type="entry name" value="HATPase_c"/>
    <property type="match status" value="1"/>
</dbReference>
<dbReference type="InterPro" id="IPR003594">
    <property type="entry name" value="HATPase_dom"/>
</dbReference>
<dbReference type="GO" id="GO:0005737">
    <property type="term" value="C:cytoplasm"/>
    <property type="evidence" value="ECO:0007669"/>
    <property type="project" value="InterPro"/>
</dbReference>
<feature type="domain" description="PAC" evidence="12">
    <location>
        <begin position="942"/>
        <end position="994"/>
    </location>
</feature>
<comment type="catalytic activity">
    <reaction evidence="1">
        <text>ATP + protein L-histidine = ADP + protein N-phospho-L-histidine.</text>
        <dbReference type="EC" id="2.7.13.3"/>
    </reaction>
</comment>
<dbReference type="FunFam" id="3.30.565.10:FF:000006">
    <property type="entry name" value="Sensor histidine kinase WalK"/>
    <property type="match status" value="1"/>
</dbReference>
<dbReference type="Pfam" id="PF02518">
    <property type="entry name" value="HATPase_c"/>
    <property type="match status" value="1"/>
</dbReference>
<evidence type="ECO:0000256" key="5">
    <source>
        <dbReference type="ARBA" id="ARBA00022679"/>
    </source>
</evidence>
<dbReference type="Gene3D" id="1.10.155.10">
    <property type="entry name" value="Chemotaxis receptor methyltransferase CheR, N-terminal domain"/>
    <property type="match status" value="1"/>
</dbReference>
<proteinExistence type="predicted"/>
<dbReference type="PROSITE" id="PS50112">
    <property type="entry name" value="PAS"/>
    <property type="match status" value="1"/>
</dbReference>
<dbReference type="InterPro" id="IPR000780">
    <property type="entry name" value="CheR_MeTrfase"/>
</dbReference>
<evidence type="ECO:0000256" key="3">
    <source>
        <dbReference type="ARBA" id="ARBA00022553"/>
    </source>
</evidence>
<dbReference type="InterPro" id="IPR022641">
    <property type="entry name" value="CheR_N"/>
</dbReference>
<feature type="active site" evidence="8">
    <location>
        <position position="49"/>
    </location>
</feature>
<dbReference type="SUPFAM" id="SSF55785">
    <property type="entry name" value="PYP-like sensor domain (PAS domain)"/>
    <property type="match status" value="2"/>
</dbReference>